<proteinExistence type="predicted"/>
<gene>
    <name evidence="2" type="ORF">GQ651_14775</name>
</gene>
<evidence type="ECO:0000256" key="1">
    <source>
        <dbReference type="SAM" id="SignalP"/>
    </source>
</evidence>
<keyword evidence="1" id="KW-0732">Signal</keyword>
<comment type="caution">
    <text evidence="2">The sequence shown here is derived from an EMBL/GenBank/DDBJ whole genome shotgun (WGS) entry which is preliminary data.</text>
</comment>
<reference evidence="2 3" key="2">
    <citation type="submission" date="2020-03" db="EMBL/GenBank/DDBJ databases">
        <title>Kangsaoukella pontilimi gen. nov., sp. nov., a new member of the family Rhodobacteraceae isolated from a tidal mudflat.</title>
        <authorList>
            <person name="Kim I.S."/>
        </authorList>
    </citation>
    <scope>NUCLEOTIDE SEQUENCE [LARGE SCALE GENOMIC DNA]</scope>
    <source>
        <strain evidence="2 3">GH1-50</strain>
    </source>
</reference>
<sequence>MKAMFLGFFLSIGLSLQAYAQEALPSEPAIEGTISDQIDAFLADDFDRAFTFASPNIQSLFGSPDRFGAMVRQGYPMVWRPGDVTFLALREINGRLWQRVMIRDREGRVHMLDYQMIDADGRWRINGVQIVPAPDAGV</sequence>
<dbReference type="EMBL" id="WUPT01000002">
    <property type="protein sequence ID" value="MXQ09109.1"/>
    <property type="molecule type" value="Genomic_DNA"/>
</dbReference>
<dbReference type="AlphaFoldDB" id="A0A7C9II48"/>
<evidence type="ECO:0000313" key="3">
    <source>
        <dbReference type="Proteomes" id="UP000480350"/>
    </source>
</evidence>
<protein>
    <submittedName>
        <fullName evidence="2">DUF4864 domain-containing protein</fullName>
    </submittedName>
</protein>
<feature type="signal peptide" evidence="1">
    <location>
        <begin position="1"/>
        <end position="20"/>
    </location>
</feature>
<organism evidence="2 3">
    <name type="scientific">Kangsaoukella pontilimi</name>
    <dbReference type="NCBI Taxonomy" id="2691042"/>
    <lineage>
        <taxon>Bacteria</taxon>
        <taxon>Pseudomonadati</taxon>
        <taxon>Pseudomonadota</taxon>
        <taxon>Alphaproteobacteria</taxon>
        <taxon>Rhodobacterales</taxon>
        <taxon>Paracoccaceae</taxon>
        <taxon>Kangsaoukella</taxon>
    </lineage>
</organism>
<name>A0A7C9II48_9RHOB</name>
<dbReference type="Pfam" id="PF16156">
    <property type="entry name" value="DUF4864"/>
    <property type="match status" value="1"/>
</dbReference>
<reference evidence="2 3" key="1">
    <citation type="submission" date="2019-12" db="EMBL/GenBank/DDBJ databases">
        <authorList>
            <person name="Lee S.D."/>
        </authorList>
    </citation>
    <scope>NUCLEOTIDE SEQUENCE [LARGE SCALE GENOMIC DNA]</scope>
    <source>
        <strain evidence="2 3">GH1-50</strain>
    </source>
</reference>
<accession>A0A7C9II48</accession>
<dbReference type="RefSeq" id="WP_160764967.1">
    <property type="nucleotide sequence ID" value="NZ_WUPT01000002.1"/>
</dbReference>
<keyword evidence="3" id="KW-1185">Reference proteome</keyword>
<feature type="chain" id="PRO_5028822689" evidence="1">
    <location>
        <begin position="21"/>
        <end position="138"/>
    </location>
</feature>
<dbReference type="Proteomes" id="UP000480350">
    <property type="component" value="Unassembled WGS sequence"/>
</dbReference>
<dbReference type="InterPro" id="IPR032347">
    <property type="entry name" value="DUF4864"/>
</dbReference>
<evidence type="ECO:0000313" key="2">
    <source>
        <dbReference type="EMBL" id="MXQ09109.1"/>
    </source>
</evidence>